<dbReference type="EMBL" id="JAGEUA010000010">
    <property type="protein sequence ID" value="KAL0964209.1"/>
    <property type="molecule type" value="Genomic_DNA"/>
</dbReference>
<gene>
    <name evidence="9" type="ORF">UPYG_G00320770</name>
</gene>
<feature type="transmembrane region" description="Helical" evidence="7">
    <location>
        <begin position="780"/>
        <end position="800"/>
    </location>
</feature>
<dbReference type="Pfam" id="PF05478">
    <property type="entry name" value="Prominin"/>
    <property type="match status" value="1"/>
</dbReference>
<dbReference type="Proteomes" id="UP001557470">
    <property type="component" value="Unassembled WGS sequence"/>
</dbReference>
<evidence type="ECO:0000256" key="2">
    <source>
        <dbReference type="ARBA" id="ARBA00006058"/>
    </source>
</evidence>
<sequence>MGEPRSVWMPSYSAGALLTRIGALLLGCSLAQPSSASCPMGETYSNLTQPMYHSIQRADTGFLSVVVTSFLHTIQPNSFPKDLLFTFVNGTTNTYSNEQTIKKVLLYEVGFLVCAAIGIVYIILMPVVGFFLACCRCCGNCGGQMYQQQTKAVDCRRRGLYWATLLTTLVILAGNICMFFSNQSLKKSVDDSSLELNNTLDNLQTYLNAVPLQIDNVLLESNNTVESVKRDLSEIGPLLGSAIQKDLQVPLYPALQSVRDISQVVNSTAVLLVSLNSTLSQLQTSTSALQANVQSVRDNINRTLTNSACSGCIAEQSVLKKLTFDTTIKIPNLYSLQSAVDNATKANLSSKVVQGEDFFASIPKIVTNDTKNVVQNGNQQLEDIMRQISAVKGDLPVTALNNVSETLSNAKNYVGKYSPDIEWVDFIRWAVCITMCSVVLLVIVCNLLGLFLGPMGLSPRDDPTERSGTADCGGTFLMAGAGLSFLFSWLFMLLVLILFLLGGNVYTLLCQPWSNGQLLQIIDTPGLIPGLNLGKLLGLKTNLTLSEVYNDCEQNKPLWTTLHLYELINLNDLLNVSKYTAEIQQNFDRTEIKLPRINLLTPEINQQLSSFSDTAHGINFSSVRQQINNIYNINVNETAKVLEELARIQTNQSIKNELVLEATNLTKIQTDIETTIIPKLIQLNSSINSLSVIASQINGTIKNVFSKVGIAQNFLNSNITQVVKAESQVFLDCMIGYITAYADWANFTITQQVGLCGPVAKAVDSAEEIVCKNVTESLNAFWFSLGWCLIFLIPSIIFSIKLAKFYRRMKHSDVYDNHIPMHSIPRAHTKHF</sequence>
<dbReference type="GO" id="GO:0031528">
    <property type="term" value="C:microvillus membrane"/>
    <property type="evidence" value="ECO:0007669"/>
    <property type="project" value="UniProtKB-SubCell"/>
</dbReference>
<dbReference type="AlphaFoldDB" id="A0ABD0W0D1"/>
<dbReference type="PANTHER" id="PTHR22730">
    <property type="entry name" value="PROMININ PROM PROTEIN"/>
    <property type="match status" value="1"/>
</dbReference>
<proteinExistence type="inferred from homology"/>
<feature type="chain" id="PRO_5044755258" description="Prominin 2" evidence="8">
    <location>
        <begin position="37"/>
        <end position="832"/>
    </location>
</feature>
<feature type="signal peptide" evidence="8">
    <location>
        <begin position="1"/>
        <end position="36"/>
    </location>
</feature>
<feature type="transmembrane region" description="Helical" evidence="7">
    <location>
        <begin position="474"/>
        <end position="501"/>
    </location>
</feature>
<dbReference type="InterPro" id="IPR008795">
    <property type="entry name" value="Prominin"/>
</dbReference>
<evidence type="ECO:0000256" key="4">
    <source>
        <dbReference type="ARBA" id="ARBA00022989"/>
    </source>
</evidence>
<keyword evidence="10" id="KW-1185">Reference proteome</keyword>
<feature type="transmembrane region" description="Helical" evidence="7">
    <location>
        <begin position="109"/>
        <end position="139"/>
    </location>
</feature>
<keyword evidence="6" id="KW-0325">Glycoprotein</keyword>
<comment type="subcellular location">
    <subcellularLocation>
        <location evidence="1">Cell projection</location>
        <location evidence="1">Microvillus membrane</location>
        <topology evidence="1">Multi-pass membrane protein</topology>
    </subcellularLocation>
</comment>
<reference evidence="9 10" key="1">
    <citation type="submission" date="2024-06" db="EMBL/GenBank/DDBJ databases">
        <authorList>
            <person name="Pan Q."/>
            <person name="Wen M."/>
            <person name="Jouanno E."/>
            <person name="Zahm M."/>
            <person name="Klopp C."/>
            <person name="Cabau C."/>
            <person name="Louis A."/>
            <person name="Berthelot C."/>
            <person name="Parey E."/>
            <person name="Roest Crollius H."/>
            <person name="Montfort J."/>
            <person name="Robinson-Rechavi M."/>
            <person name="Bouchez O."/>
            <person name="Lampietro C."/>
            <person name="Lopez Roques C."/>
            <person name="Donnadieu C."/>
            <person name="Postlethwait J."/>
            <person name="Bobe J."/>
            <person name="Verreycken H."/>
            <person name="Guiguen Y."/>
        </authorList>
    </citation>
    <scope>NUCLEOTIDE SEQUENCE [LARGE SCALE GENOMIC DNA]</scope>
    <source>
        <strain evidence="9">Up_M1</strain>
        <tissue evidence="9">Testis</tissue>
    </source>
</reference>
<accession>A0ABD0W0D1</accession>
<evidence type="ECO:0000313" key="9">
    <source>
        <dbReference type="EMBL" id="KAL0964209.1"/>
    </source>
</evidence>
<evidence type="ECO:0000313" key="10">
    <source>
        <dbReference type="Proteomes" id="UP001557470"/>
    </source>
</evidence>
<comment type="similarity">
    <text evidence="2">Belongs to the prominin family.</text>
</comment>
<protein>
    <recommendedName>
        <fullName evidence="11">Prominin 2</fullName>
    </recommendedName>
</protein>
<keyword evidence="5 7" id="KW-0472">Membrane</keyword>
<evidence type="ECO:0000256" key="6">
    <source>
        <dbReference type="ARBA" id="ARBA00023180"/>
    </source>
</evidence>
<keyword evidence="4 7" id="KW-1133">Transmembrane helix</keyword>
<evidence type="ECO:0000256" key="1">
    <source>
        <dbReference type="ARBA" id="ARBA00004475"/>
    </source>
</evidence>
<comment type="caution">
    <text evidence="9">The sequence shown here is derived from an EMBL/GenBank/DDBJ whole genome shotgun (WGS) entry which is preliminary data.</text>
</comment>
<evidence type="ECO:0000256" key="5">
    <source>
        <dbReference type="ARBA" id="ARBA00023136"/>
    </source>
</evidence>
<keyword evidence="8" id="KW-0732">Signal</keyword>
<keyword evidence="3 7" id="KW-0812">Transmembrane</keyword>
<evidence type="ECO:0000256" key="3">
    <source>
        <dbReference type="ARBA" id="ARBA00022692"/>
    </source>
</evidence>
<evidence type="ECO:0000256" key="8">
    <source>
        <dbReference type="SAM" id="SignalP"/>
    </source>
</evidence>
<evidence type="ECO:0000256" key="7">
    <source>
        <dbReference type="SAM" id="Phobius"/>
    </source>
</evidence>
<organism evidence="9 10">
    <name type="scientific">Umbra pygmaea</name>
    <name type="common">Eastern mudminnow</name>
    <dbReference type="NCBI Taxonomy" id="75934"/>
    <lineage>
        <taxon>Eukaryota</taxon>
        <taxon>Metazoa</taxon>
        <taxon>Chordata</taxon>
        <taxon>Craniata</taxon>
        <taxon>Vertebrata</taxon>
        <taxon>Euteleostomi</taxon>
        <taxon>Actinopterygii</taxon>
        <taxon>Neopterygii</taxon>
        <taxon>Teleostei</taxon>
        <taxon>Protacanthopterygii</taxon>
        <taxon>Esociformes</taxon>
        <taxon>Umbridae</taxon>
        <taxon>Umbra</taxon>
    </lineage>
</organism>
<name>A0ABD0W0D1_UMBPY</name>
<dbReference type="PANTHER" id="PTHR22730:SF4">
    <property type="entry name" value="PROMININ-1-A-LIKE"/>
    <property type="match status" value="1"/>
</dbReference>
<evidence type="ECO:0008006" key="11">
    <source>
        <dbReference type="Google" id="ProtNLM"/>
    </source>
</evidence>
<feature type="transmembrane region" description="Helical" evidence="7">
    <location>
        <begin position="160"/>
        <end position="181"/>
    </location>
</feature>
<feature type="transmembrane region" description="Helical" evidence="7">
    <location>
        <begin position="426"/>
        <end position="453"/>
    </location>
</feature>